<feature type="region of interest" description="Disordered" evidence="1">
    <location>
        <begin position="102"/>
        <end position="129"/>
    </location>
</feature>
<dbReference type="OrthoDB" id="785426at2759"/>
<dbReference type="AlphaFoldDB" id="A0A1X6PFJ6"/>
<proteinExistence type="predicted"/>
<evidence type="ECO:0008006" key="4">
    <source>
        <dbReference type="Google" id="ProtNLM"/>
    </source>
</evidence>
<evidence type="ECO:0000313" key="3">
    <source>
        <dbReference type="Proteomes" id="UP000218209"/>
    </source>
</evidence>
<dbReference type="Proteomes" id="UP000218209">
    <property type="component" value="Unassembled WGS sequence"/>
</dbReference>
<feature type="compositionally biased region" description="Acidic residues" evidence="1">
    <location>
        <begin position="102"/>
        <end position="115"/>
    </location>
</feature>
<gene>
    <name evidence="2" type="ORF">BU14_0077s0063</name>
</gene>
<evidence type="ECO:0000256" key="1">
    <source>
        <dbReference type="SAM" id="MobiDB-lite"/>
    </source>
</evidence>
<keyword evidence="3" id="KW-1185">Reference proteome</keyword>
<sequence>MPVGFAAGKRSFSNAAHIQSKLRTRLSYERLHQLLYVYYNSRVLPDEPVFSSGLLGRGEGALPDVGSQEIELGRAEDGPIDVEEDEMGMGAVAELLAADLEEEGSDDCACDDTDQDGAGQPATQQSTTR</sequence>
<name>A0A1X6PFJ6_PORUM</name>
<accession>A0A1X6PFJ6</accession>
<organism evidence="2 3">
    <name type="scientific">Porphyra umbilicalis</name>
    <name type="common">Purple laver</name>
    <name type="synonym">Red alga</name>
    <dbReference type="NCBI Taxonomy" id="2786"/>
    <lineage>
        <taxon>Eukaryota</taxon>
        <taxon>Rhodophyta</taxon>
        <taxon>Bangiophyceae</taxon>
        <taxon>Bangiales</taxon>
        <taxon>Bangiaceae</taxon>
        <taxon>Porphyra</taxon>
    </lineage>
</organism>
<protein>
    <recommendedName>
        <fullName evidence="4">HAT C-terminal dimerisation domain-containing protein</fullName>
    </recommendedName>
</protein>
<reference evidence="2 3" key="1">
    <citation type="submission" date="2017-03" db="EMBL/GenBank/DDBJ databases">
        <title>WGS assembly of Porphyra umbilicalis.</title>
        <authorList>
            <person name="Brawley S.H."/>
            <person name="Blouin N.A."/>
            <person name="Ficko-Blean E."/>
            <person name="Wheeler G.L."/>
            <person name="Lohr M."/>
            <person name="Goodson H.V."/>
            <person name="Jenkins J.W."/>
            <person name="Blaby-Haas C.E."/>
            <person name="Helliwell K.E."/>
            <person name="Chan C."/>
            <person name="Marriage T."/>
            <person name="Bhattacharya D."/>
            <person name="Klein A.S."/>
            <person name="Badis Y."/>
            <person name="Brodie J."/>
            <person name="Cao Y."/>
            <person name="Collen J."/>
            <person name="Dittami S.M."/>
            <person name="Gachon C.M."/>
            <person name="Green B.R."/>
            <person name="Karpowicz S."/>
            <person name="Kim J.W."/>
            <person name="Kudahl U."/>
            <person name="Lin S."/>
            <person name="Michel G."/>
            <person name="Mittag M."/>
            <person name="Olson B.J."/>
            <person name="Pangilinan J."/>
            <person name="Peng Y."/>
            <person name="Qiu H."/>
            <person name="Shu S."/>
            <person name="Singer J.T."/>
            <person name="Smith A.G."/>
            <person name="Sprecher B.N."/>
            <person name="Wagner V."/>
            <person name="Wang W."/>
            <person name="Wang Z.-Y."/>
            <person name="Yan J."/>
            <person name="Yarish C."/>
            <person name="Zoeuner-Riek S."/>
            <person name="Zhuang Y."/>
            <person name="Zou Y."/>
            <person name="Lindquist E.A."/>
            <person name="Grimwood J."/>
            <person name="Barry K."/>
            <person name="Rokhsar D.S."/>
            <person name="Schmutz J."/>
            <person name="Stiller J.W."/>
            <person name="Grossman A.R."/>
            <person name="Prochnik S.E."/>
        </authorList>
    </citation>
    <scope>NUCLEOTIDE SEQUENCE [LARGE SCALE GENOMIC DNA]</scope>
    <source>
        <strain evidence="2">4086291</strain>
    </source>
</reference>
<dbReference type="EMBL" id="KV918791">
    <property type="protein sequence ID" value="OSX79443.1"/>
    <property type="molecule type" value="Genomic_DNA"/>
</dbReference>
<evidence type="ECO:0000313" key="2">
    <source>
        <dbReference type="EMBL" id="OSX79443.1"/>
    </source>
</evidence>